<evidence type="ECO:0000256" key="1">
    <source>
        <dbReference type="SAM" id="MobiDB-lite"/>
    </source>
</evidence>
<evidence type="ECO:0000313" key="2">
    <source>
        <dbReference type="EMBL" id="KMQ83544.1"/>
    </source>
</evidence>
<dbReference type="Pfam" id="PF14223">
    <property type="entry name" value="Retrotran_gag_2"/>
    <property type="match status" value="1"/>
</dbReference>
<name>A0A0J7JZR3_LASNI</name>
<feature type="compositionally biased region" description="Polar residues" evidence="1">
    <location>
        <begin position="112"/>
        <end position="121"/>
    </location>
</feature>
<dbReference type="AlphaFoldDB" id="A0A0J7JZR3"/>
<dbReference type="InterPro" id="IPR036875">
    <property type="entry name" value="Znf_CCHC_sf"/>
</dbReference>
<accession>A0A0J7JZR3</accession>
<proteinExistence type="predicted"/>
<dbReference type="GO" id="GO:0008270">
    <property type="term" value="F:zinc ion binding"/>
    <property type="evidence" value="ECO:0007669"/>
    <property type="project" value="InterPro"/>
</dbReference>
<protein>
    <submittedName>
        <fullName evidence="2">Retrovirus-related pol polyprotein from transposon tnt 1-94</fullName>
    </submittedName>
</protein>
<evidence type="ECO:0000313" key="3">
    <source>
        <dbReference type="Proteomes" id="UP000036403"/>
    </source>
</evidence>
<dbReference type="EMBL" id="LBMM01019399">
    <property type="protein sequence ID" value="KMQ83544.1"/>
    <property type="molecule type" value="Genomic_DNA"/>
</dbReference>
<organism evidence="2 3">
    <name type="scientific">Lasius niger</name>
    <name type="common">Black garden ant</name>
    <dbReference type="NCBI Taxonomy" id="67767"/>
    <lineage>
        <taxon>Eukaryota</taxon>
        <taxon>Metazoa</taxon>
        <taxon>Ecdysozoa</taxon>
        <taxon>Arthropoda</taxon>
        <taxon>Hexapoda</taxon>
        <taxon>Insecta</taxon>
        <taxon>Pterygota</taxon>
        <taxon>Neoptera</taxon>
        <taxon>Endopterygota</taxon>
        <taxon>Hymenoptera</taxon>
        <taxon>Apocrita</taxon>
        <taxon>Aculeata</taxon>
        <taxon>Formicoidea</taxon>
        <taxon>Formicidae</taxon>
        <taxon>Formicinae</taxon>
        <taxon>Lasius</taxon>
        <taxon>Lasius</taxon>
    </lineage>
</organism>
<feature type="region of interest" description="Disordered" evidence="1">
    <location>
        <begin position="102"/>
        <end position="121"/>
    </location>
</feature>
<dbReference type="Proteomes" id="UP000036403">
    <property type="component" value="Unassembled WGS sequence"/>
</dbReference>
<dbReference type="PaxDb" id="67767-A0A0J7JZR3"/>
<comment type="caution">
    <text evidence="2">The sequence shown here is derived from an EMBL/GenBank/DDBJ whole genome shotgun (WGS) entry which is preliminary data.</text>
</comment>
<reference evidence="2 3" key="1">
    <citation type="submission" date="2015-04" db="EMBL/GenBank/DDBJ databases">
        <title>Lasius niger genome sequencing.</title>
        <authorList>
            <person name="Konorov E.A."/>
            <person name="Nikitin M.A."/>
            <person name="Kirill M.V."/>
            <person name="Chang P."/>
        </authorList>
    </citation>
    <scope>NUCLEOTIDE SEQUENCE [LARGE SCALE GENOMIC DNA]</scope>
    <source>
        <tissue evidence="2">Whole</tissue>
    </source>
</reference>
<dbReference type="GO" id="GO:0003676">
    <property type="term" value="F:nucleic acid binding"/>
    <property type="evidence" value="ECO:0007669"/>
    <property type="project" value="InterPro"/>
</dbReference>
<dbReference type="STRING" id="67767.A0A0J7JZR3"/>
<sequence length="214" mass="24355">MLLKRLIQKKMEDGEDMCTHLADFFDVVGKLENMELNIDKELISILLLYSIPDCYEPFRVAIEAKDKILESKTFKVKMIEEYELRMRRSDGGATSAMFALRNKAGKSKRHNPNSADATNKNKSPDIKCFKCEKTGDLAKQCRKNKQTKKSTGDSTNCAEITMCACENTHHEKTSNGSASDVRSDRKWCVVSGATSHMWNDKTKFSDIRVDEKPR</sequence>
<dbReference type="OrthoDB" id="7614122at2759"/>
<dbReference type="SUPFAM" id="SSF57756">
    <property type="entry name" value="Retrovirus zinc finger-like domains"/>
    <property type="match status" value="1"/>
</dbReference>
<gene>
    <name evidence="2" type="ORF">RF55_19728</name>
</gene>
<keyword evidence="3" id="KW-1185">Reference proteome</keyword>